<dbReference type="SMART" id="SM00194">
    <property type="entry name" value="PTPc"/>
    <property type="match status" value="1"/>
</dbReference>
<dbReference type="PANTHER" id="PTHR19134:SF449">
    <property type="entry name" value="TYROSINE-PROTEIN PHOSPHATASE 1"/>
    <property type="match status" value="1"/>
</dbReference>
<dbReference type="PRINTS" id="PR00700">
    <property type="entry name" value="PRTYPHPHTASE"/>
</dbReference>
<dbReference type="PROSITE" id="PS00383">
    <property type="entry name" value="TYR_PHOSPHATASE_1"/>
    <property type="match status" value="1"/>
</dbReference>
<sequence length="608" mass="66815">MQRTGGKPTPSTRITVGDASDDAPPETGLSERRSMTTSSMRQTTRVFTDLSLEQSHFSSWALELERTIARLASPVGRTSKPGDAPSQKMDQRQSRKLGMRMLDHFRHHHFGLCRRNRDPNQVRDAEDPDMQSGNAASTSSFGISCSDGCSAGAGAPKEICDPFPEPSSADGFTVAFKALDRRLEREGLAAGATFEAARQPLNRHKNRYADVLPFDRTRVRLLEVQLATGEPPWLPDTDYINASWIRGVVSESRRSAYIATQGPCSVYENVRDFWHMVAEQRAPCVVMLARTVERGREKSAPYMRNGVFGAYRVRLLHQLRWQANESGALDATALERLPDANTEVAVAIGESTAAAAAAAAAALEPESSAPFILRVIELERVRQLAGEVDANSQQRRTLPPMQRVGDRWRLLHIQYTAWPDHGVPATALPLIQIVDLVNQARVRYGAIQASFAKEDVFGSVPSMPPRAFTTTEAIAPSLSSSETVLHAAEVDAPLSRSSTKGRYGPVIVHCSAGIGRTGTWIALHLLLERMRQGLVPPGADALSDQVAQTVLQLRAQRLGMVQTPAQYRLLHEALLVGVQRWKQRIPPLQLDWDAITEPLEPSHSTSAP</sequence>
<protein>
    <submittedName>
        <fullName evidence="4">Uncharacterized protein</fullName>
    </submittedName>
</protein>
<dbReference type="PANTHER" id="PTHR19134">
    <property type="entry name" value="RECEPTOR-TYPE TYROSINE-PROTEIN PHOSPHATASE"/>
    <property type="match status" value="1"/>
</dbReference>
<dbReference type="CDD" id="cd00047">
    <property type="entry name" value="PTPc"/>
    <property type="match status" value="1"/>
</dbReference>
<dbReference type="Proteomes" id="UP000530660">
    <property type="component" value="Unassembled WGS sequence"/>
</dbReference>
<dbReference type="AlphaFoldDB" id="A0A7J7IL17"/>
<dbReference type="SUPFAM" id="SSF52799">
    <property type="entry name" value="(Phosphotyrosine protein) phosphatases II"/>
    <property type="match status" value="1"/>
</dbReference>
<feature type="region of interest" description="Disordered" evidence="1">
    <location>
        <begin position="114"/>
        <end position="139"/>
    </location>
</feature>
<dbReference type="PROSITE" id="PS50056">
    <property type="entry name" value="TYR_PHOSPHATASE_2"/>
    <property type="match status" value="1"/>
</dbReference>
<evidence type="ECO:0000313" key="5">
    <source>
        <dbReference type="Proteomes" id="UP000530660"/>
    </source>
</evidence>
<evidence type="ECO:0000259" key="3">
    <source>
        <dbReference type="PROSITE" id="PS50056"/>
    </source>
</evidence>
<evidence type="ECO:0000259" key="2">
    <source>
        <dbReference type="PROSITE" id="PS50055"/>
    </source>
</evidence>
<dbReference type="InterPro" id="IPR000387">
    <property type="entry name" value="Tyr_Pase_dom"/>
</dbReference>
<dbReference type="Pfam" id="PF00102">
    <property type="entry name" value="Y_phosphatase"/>
    <property type="match status" value="2"/>
</dbReference>
<evidence type="ECO:0000256" key="1">
    <source>
        <dbReference type="SAM" id="MobiDB-lite"/>
    </source>
</evidence>
<feature type="region of interest" description="Disordered" evidence="1">
    <location>
        <begin position="73"/>
        <end position="93"/>
    </location>
</feature>
<dbReference type="PROSITE" id="PS50055">
    <property type="entry name" value="TYR_PHOSPHATASE_PTP"/>
    <property type="match status" value="1"/>
</dbReference>
<accession>A0A7J7IL17</accession>
<feature type="domain" description="Tyrosine-protein phosphatase" evidence="2">
    <location>
        <begin position="172"/>
        <end position="577"/>
    </location>
</feature>
<feature type="compositionally biased region" description="Basic and acidic residues" evidence="1">
    <location>
        <begin position="115"/>
        <end position="125"/>
    </location>
</feature>
<comment type="caution">
    <text evidence="4">The sequence shown here is derived from an EMBL/GenBank/DDBJ whole genome shotgun (WGS) entry which is preliminary data.</text>
</comment>
<proteinExistence type="predicted"/>
<evidence type="ECO:0000313" key="4">
    <source>
        <dbReference type="EMBL" id="KAF6003738.1"/>
    </source>
</evidence>
<dbReference type="InterPro" id="IPR029021">
    <property type="entry name" value="Prot-tyrosine_phosphatase-like"/>
</dbReference>
<dbReference type="InterPro" id="IPR050348">
    <property type="entry name" value="Protein-Tyr_Phosphatase"/>
</dbReference>
<organism evidence="4 5">
    <name type="scientific">Cyanidiococcus yangmingshanensis</name>
    <dbReference type="NCBI Taxonomy" id="2690220"/>
    <lineage>
        <taxon>Eukaryota</taxon>
        <taxon>Rhodophyta</taxon>
        <taxon>Bangiophyceae</taxon>
        <taxon>Cyanidiales</taxon>
        <taxon>Cyanidiaceae</taxon>
        <taxon>Cyanidiococcus</taxon>
    </lineage>
</organism>
<name>A0A7J7IL17_9RHOD</name>
<dbReference type="InterPro" id="IPR000242">
    <property type="entry name" value="PTP_cat"/>
</dbReference>
<keyword evidence="5" id="KW-1185">Reference proteome</keyword>
<dbReference type="EMBL" id="VWRR01000005">
    <property type="protein sequence ID" value="KAF6003738.1"/>
    <property type="molecule type" value="Genomic_DNA"/>
</dbReference>
<feature type="domain" description="Tyrosine specific protein phosphatases" evidence="3">
    <location>
        <begin position="482"/>
        <end position="568"/>
    </location>
</feature>
<dbReference type="OrthoDB" id="165498at2759"/>
<dbReference type="GO" id="GO:0004725">
    <property type="term" value="F:protein tyrosine phosphatase activity"/>
    <property type="evidence" value="ECO:0007669"/>
    <property type="project" value="InterPro"/>
</dbReference>
<dbReference type="Gene3D" id="3.90.190.10">
    <property type="entry name" value="Protein tyrosine phosphatase superfamily"/>
    <property type="match status" value="1"/>
</dbReference>
<dbReference type="InterPro" id="IPR016130">
    <property type="entry name" value="Tyr_Pase_AS"/>
</dbReference>
<feature type="compositionally biased region" description="Polar residues" evidence="1">
    <location>
        <begin position="1"/>
        <end position="14"/>
    </location>
</feature>
<gene>
    <name evidence="4" type="ORF">F1559_000354</name>
</gene>
<dbReference type="SMART" id="SM00404">
    <property type="entry name" value="PTPc_motif"/>
    <property type="match status" value="1"/>
</dbReference>
<dbReference type="InterPro" id="IPR003595">
    <property type="entry name" value="Tyr_Pase_cat"/>
</dbReference>
<reference evidence="4 5" key="1">
    <citation type="journal article" date="2020" name="J. Phycol.">
        <title>Comparative genome analysis reveals Cyanidiococcus gen. nov., a new extremophilic red algal genus sister to Cyanidioschyzon (Cyanidioschyzonaceae, Rhodophyta).</title>
        <authorList>
            <person name="Liu S.-L."/>
            <person name="Chiang Y.-R."/>
            <person name="Yoon H.S."/>
            <person name="Fu H.-Y."/>
        </authorList>
    </citation>
    <scope>NUCLEOTIDE SEQUENCE [LARGE SCALE GENOMIC DNA]</scope>
    <source>
        <strain evidence="4 5">THAL066</strain>
    </source>
</reference>
<feature type="region of interest" description="Disordered" evidence="1">
    <location>
        <begin position="1"/>
        <end position="42"/>
    </location>
</feature>